<dbReference type="Proteomes" id="UP000015347">
    <property type="component" value="Unassembled WGS sequence"/>
</dbReference>
<protein>
    <recommendedName>
        <fullName evidence="1">Saccharopine dehydrogenase NADP binding domain-containing protein</fullName>
    </recommendedName>
</protein>
<dbReference type="eggNOG" id="COG1748">
    <property type="taxonomic scope" value="Bacteria"/>
</dbReference>
<dbReference type="HOGENOM" id="CLU_065081_1_0_5"/>
<dbReference type="STRING" id="1123237.Salmuc_01875"/>
<dbReference type="EMBL" id="APVH01000013">
    <property type="protein sequence ID" value="EPX84100.1"/>
    <property type="molecule type" value="Genomic_DNA"/>
</dbReference>
<evidence type="ECO:0000259" key="1">
    <source>
        <dbReference type="Pfam" id="PF03435"/>
    </source>
</evidence>
<dbReference type="InterPro" id="IPR005097">
    <property type="entry name" value="Sacchrp_dh_NADP-bd"/>
</dbReference>
<dbReference type="OrthoDB" id="7813413at2"/>
<organism evidence="2 3">
    <name type="scientific">Salipiger mucosus DSM 16094</name>
    <dbReference type="NCBI Taxonomy" id="1123237"/>
    <lineage>
        <taxon>Bacteria</taxon>
        <taxon>Pseudomonadati</taxon>
        <taxon>Pseudomonadota</taxon>
        <taxon>Alphaproteobacteria</taxon>
        <taxon>Rhodobacterales</taxon>
        <taxon>Roseobacteraceae</taxon>
        <taxon>Salipiger</taxon>
    </lineage>
</organism>
<dbReference type="Pfam" id="PF03435">
    <property type="entry name" value="Sacchrp_dh_NADP"/>
    <property type="match status" value="1"/>
</dbReference>
<dbReference type="PANTHER" id="PTHR43796">
    <property type="entry name" value="CARBOXYNORSPERMIDINE SYNTHASE"/>
    <property type="match status" value="1"/>
</dbReference>
<evidence type="ECO:0000313" key="2">
    <source>
        <dbReference type="EMBL" id="EPX84100.1"/>
    </source>
</evidence>
<dbReference type="SUPFAM" id="SSF51735">
    <property type="entry name" value="NAD(P)-binding Rossmann-fold domains"/>
    <property type="match status" value="1"/>
</dbReference>
<reference evidence="3" key="1">
    <citation type="journal article" date="2014" name="Stand. Genomic Sci.">
        <title>Genome sequence of the exopolysaccharide-producing Salipiger mucosus type strain (DSM 16094(T)), a moderately halophilic member of the Roseobacter clade.</title>
        <authorList>
            <person name="Riedel T."/>
            <person name="Spring S."/>
            <person name="Fiebig A."/>
            <person name="Petersen J."/>
            <person name="Kyrpides N.C."/>
            <person name="Goker M."/>
            <person name="Klenk H.P."/>
        </authorList>
    </citation>
    <scope>NUCLEOTIDE SEQUENCE [LARGE SCALE GENOMIC DNA]</scope>
    <source>
        <strain evidence="3">DSM 16094</strain>
    </source>
</reference>
<evidence type="ECO:0000313" key="3">
    <source>
        <dbReference type="Proteomes" id="UP000015347"/>
    </source>
</evidence>
<sequence>MNEETICILGGYGDVGLRVARLLHARSDARILLAGRDGTKAARVARTIGERCEGMALDVKATEAATRLKGMTLCVSLTEATPPGLAAALVAEGTGFIDSSASPDYVTALRSAIEAVASPQASAILEAGLAPGLTNVMAAGLCRDHPETARIDVLIEMGMGVHHGFAATEWTLQSLGRTYPVKVDAKLQHIRTGALRRTFETDTGTVSAIGFAFCDQQGIARDNALDSARTYLAVDPGWMTRVLGWLSRPALASIIQHHAATLARSILRMPTMGGTGTHLVVEAYDVQGNLLGRKSLTGGPQADLTAEVLATAALGLIEATEDRIPGLLRLTDMPSVQEILIQQAG</sequence>
<dbReference type="InterPro" id="IPR036291">
    <property type="entry name" value="NAD(P)-bd_dom_sf"/>
</dbReference>
<dbReference type="PANTHER" id="PTHR43796:SF2">
    <property type="entry name" value="CARBOXYNORSPERMIDINE SYNTHASE"/>
    <property type="match status" value="1"/>
</dbReference>
<comment type="caution">
    <text evidence="2">The sequence shown here is derived from an EMBL/GenBank/DDBJ whole genome shotgun (WGS) entry which is preliminary data.</text>
</comment>
<gene>
    <name evidence="2" type="ORF">Salmuc_01875</name>
</gene>
<dbReference type="RefSeq" id="WP_020038294.1">
    <property type="nucleotide sequence ID" value="NZ_KE557274.1"/>
</dbReference>
<proteinExistence type="predicted"/>
<dbReference type="Gene3D" id="3.40.50.720">
    <property type="entry name" value="NAD(P)-binding Rossmann-like Domain"/>
    <property type="match status" value="1"/>
</dbReference>
<accession>S9S1M6</accession>
<dbReference type="AlphaFoldDB" id="S9S1M6"/>
<keyword evidence="3" id="KW-1185">Reference proteome</keyword>
<feature type="domain" description="Saccharopine dehydrogenase NADP binding" evidence="1">
    <location>
        <begin position="6"/>
        <end position="113"/>
    </location>
</feature>
<name>S9S1M6_9RHOB</name>